<feature type="transmembrane region" description="Helical" evidence="1">
    <location>
        <begin position="87"/>
        <end position="111"/>
    </location>
</feature>
<sequence length="247" mass="26396">MNWTAPHYLPLAPIFFSFLLGLFVVVLVLIQVGILHYAYRRLGITSNVALLLLFGSLVGSYFNIPIAELPQRRILSGQEVNFFGMRYVVPVVVQWPGTLVAVNVGGAVIPALMSVYLLIKHRLWLQATLGTAAVAVVCYWLARPIPGFGIAIPIFAPVAATAIVSLLISAQRPAPTAYISGSLGTLIGADLLNFREIQYLGAPVASIGGAGAFDGIFITGILAVLIASISRGPQTSHSEEGKERSDR</sequence>
<feature type="transmembrane region" description="Helical" evidence="1">
    <location>
        <begin position="47"/>
        <end position="67"/>
    </location>
</feature>
<feature type="transmembrane region" description="Helical" evidence="1">
    <location>
        <begin position="175"/>
        <end position="194"/>
    </location>
</feature>
<name>A0A1B1US41_9BRAD</name>
<evidence type="ECO:0008006" key="4">
    <source>
        <dbReference type="Google" id="ProtNLM"/>
    </source>
</evidence>
<evidence type="ECO:0000256" key="1">
    <source>
        <dbReference type="SAM" id="Phobius"/>
    </source>
</evidence>
<dbReference type="Proteomes" id="UP000092839">
    <property type="component" value="Chromosome"/>
</dbReference>
<organism evidence="2 3">
    <name type="scientific">Bradyrhizobium icense</name>
    <dbReference type="NCBI Taxonomy" id="1274631"/>
    <lineage>
        <taxon>Bacteria</taxon>
        <taxon>Pseudomonadati</taxon>
        <taxon>Pseudomonadota</taxon>
        <taxon>Alphaproteobacteria</taxon>
        <taxon>Hyphomicrobiales</taxon>
        <taxon>Nitrobacteraceae</taxon>
        <taxon>Bradyrhizobium</taxon>
    </lineage>
</organism>
<gene>
    <name evidence="2" type="ORF">LMTR13_12500</name>
</gene>
<feature type="transmembrane region" description="Helical" evidence="1">
    <location>
        <begin position="148"/>
        <end position="168"/>
    </location>
</feature>
<accession>A0A1B1US41</accession>
<dbReference type="EMBL" id="CP016428">
    <property type="protein sequence ID" value="ANW05506.1"/>
    <property type="molecule type" value="Genomic_DNA"/>
</dbReference>
<dbReference type="RefSeq" id="WP_065732631.1">
    <property type="nucleotide sequence ID" value="NZ_CP016428.1"/>
</dbReference>
<feature type="transmembrane region" description="Helical" evidence="1">
    <location>
        <begin position="200"/>
        <end position="227"/>
    </location>
</feature>
<evidence type="ECO:0000313" key="2">
    <source>
        <dbReference type="EMBL" id="ANW05506.1"/>
    </source>
</evidence>
<dbReference type="InterPro" id="IPR011672">
    <property type="entry name" value="DUF1614"/>
</dbReference>
<dbReference type="AlphaFoldDB" id="A0A1B1US41"/>
<protein>
    <recommendedName>
        <fullName evidence="4">DUF1614 domain-containing protein</fullName>
    </recommendedName>
</protein>
<dbReference type="KEGG" id="bic:LMTR13_12500"/>
<keyword evidence="3" id="KW-1185">Reference proteome</keyword>
<keyword evidence="1" id="KW-1133">Transmembrane helix</keyword>
<keyword evidence="1" id="KW-0472">Membrane</keyword>
<evidence type="ECO:0000313" key="3">
    <source>
        <dbReference type="Proteomes" id="UP000092839"/>
    </source>
</evidence>
<keyword evidence="1" id="KW-0812">Transmembrane</keyword>
<dbReference type="OrthoDB" id="9782559at2"/>
<feature type="transmembrane region" description="Helical" evidence="1">
    <location>
        <begin position="123"/>
        <end position="142"/>
    </location>
</feature>
<feature type="transmembrane region" description="Helical" evidence="1">
    <location>
        <begin position="12"/>
        <end position="35"/>
    </location>
</feature>
<reference evidence="2 3" key="1">
    <citation type="submission" date="2016-07" db="EMBL/GenBank/DDBJ databases">
        <title>Complete genome sequence of Bradyrhizobium icense LMTR 13T, a potential inoculant strain isolated from lima bean (Phaseolus lunatus) in Peru.</title>
        <authorList>
            <person name="Ormeno-Orrillo E."/>
            <person name="Duran D."/>
            <person name="Rogel M.A."/>
            <person name="Rey L."/>
            <person name="Imperial J."/>
            <person name="Ruiz-Argueso T."/>
            <person name="Martinez-Romero E."/>
        </authorList>
    </citation>
    <scope>NUCLEOTIDE SEQUENCE [LARGE SCALE GENOMIC DNA]</scope>
    <source>
        <strain evidence="2 3">LMTR 13</strain>
    </source>
</reference>
<dbReference type="Pfam" id="PF07758">
    <property type="entry name" value="DUF1614"/>
    <property type="match status" value="1"/>
</dbReference>
<proteinExistence type="predicted"/>